<dbReference type="InterPro" id="IPR036282">
    <property type="entry name" value="Glutathione-S-Trfase_C_sf"/>
</dbReference>
<dbReference type="SFLD" id="SFLDG01180">
    <property type="entry name" value="SUF1"/>
    <property type="match status" value="1"/>
</dbReference>
<dbReference type="SUPFAM" id="SSF47616">
    <property type="entry name" value="GST C-terminal domain-like"/>
    <property type="match status" value="1"/>
</dbReference>
<dbReference type="InterPro" id="IPR004045">
    <property type="entry name" value="Glutathione_S-Trfase_N"/>
</dbReference>
<dbReference type="Pfam" id="PF17171">
    <property type="entry name" value="GST_C_6"/>
    <property type="match status" value="1"/>
</dbReference>
<dbReference type="CDD" id="cd03193">
    <property type="entry name" value="GST_C_Metaxin"/>
    <property type="match status" value="1"/>
</dbReference>
<dbReference type="PROSITE" id="PS50404">
    <property type="entry name" value="GST_NTER"/>
    <property type="match status" value="1"/>
</dbReference>
<dbReference type="PANTHER" id="PTHR12289">
    <property type="entry name" value="METAXIN RELATED"/>
    <property type="match status" value="1"/>
</dbReference>
<dbReference type="InterPro" id="IPR036249">
    <property type="entry name" value="Thioredoxin-like_sf"/>
</dbReference>
<feature type="domain" description="GST N-terminal" evidence="1">
    <location>
        <begin position="1"/>
        <end position="78"/>
    </location>
</feature>
<evidence type="ECO:0000259" key="1">
    <source>
        <dbReference type="PROSITE" id="PS50404"/>
    </source>
</evidence>
<dbReference type="Gene3D" id="3.40.30.10">
    <property type="entry name" value="Glutaredoxin"/>
    <property type="match status" value="1"/>
</dbReference>
<dbReference type="InterPro" id="IPR033468">
    <property type="entry name" value="Metaxin_GST"/>
</dbReference>
<dbReference type="InterPro" id="IPR012336">
    <property type="entry name" value="Thioredoxin-like_fold"/>
</dbReference>
<dbReference type="InterPro" id="IPR050931">
    <property type="entry name" value="Mito_Protein_Transport_Metaxin"/>
</dbReference>
<evidence type="ECO:0000313" key="3">
    <source>
        <dbReference type="Proteomes" id="UP001216057"/>
    </source>
</evidence>
<dbReference type="SFLD" id="SFLDS00019">
    <property type="entry name" value="Glutathione_Transferase_(cytos"/>
    <property type="match status" value="1"/>
</dbReference>
<name>A0ABT6ERH1_9PAST</name>
<dbReference type="PANTHER" id="PTHR12289:SF41">
    <property type="entry name" value="FAILED AXON CONNECTIONS-RELATED"/>
    <property type="match status" value="1"/>
</dbReference>
<dbReference type="SUPFAM" id="SSF52833">
    <property type="entry name" value="Thioredoxin-like"/>
    <property type="match status" value="1"/>
</dbReference>
<accession>A0ABT6ERH1</accession>
<evidence type="ECO:0000313" key="2">
    <source>
        <dbReference type="EMBL" id="MDG2946133.1"/>
    </source>
</evidence>
<dbReference type="InterPro" id="IPR026928">
    <property type="entry name" value="FAX/IsoI-like"/>
</dbReference>
<sequence length="233" mass="26351">MLKLFTLPGAGTIRSSSPFAWKAEALLRLAGLNFEKEYVADFSQMPKGKVPVLQDDNRLIADSHFIAEHLQAKYGLNLDRTLSVEQKAIFHALSRMAEEHLYWVGVYNRFIDPMGKPFIMKAMFDGMSTEQAEQIFAMLQTNVMNQMQGHGIGRHSLDEVYHFAFMDIDAISDYLGEKNYLFGDEIASADVAIVPIIASLIETPIDTKIARYARSKANLVAYVERFDKAVFEE</sequence>
<dbReference type="InterPro" id="IPR040079">
    <property type="entry name" value="Glutathione_S-Trfase"/>
</dbReference>
<comment type="caution">
    <text evidence="2">The sequence shown here is derived from an EMBL/GenBank/DDBJ whole genome shotgun (WGS) entry which is preliminary data.</text>
</comment>
<organism evidence="2 3">
    <name type="scientific">Exercitatus varius</name>
    <dbReference type="NCBI Taxonomy" id="67857"/>
    <lineage>
        <taxon>Bacteria</taxon>
        <taxon>Pseudomonadati</taxon>
        <taxon>Pseudomonadota</taxon>
        <taxon>Gammaproteobacteria</taxon>
        <taxon>Pasteurellales</taxon>
        <taxon>Pasteurellaceae</taxon>
        <taxon>Exercitatus</taxon>
    </lineage>
</organism>
<gene>
    <name evidence="2" type="ORF">P7M32_06790</name>
</gene>
<dbReference type="RefSeq" id="WP_317485972.1">
    <property type="nucleotide sequence ID" value="NZ_JARQTX010000006.1"/>
</dbReference>
<dbReference type="Gene3D" id="1.20.1050.10">
    <property type="match status" value="1"/>
</dbReference>
<keyword evidence="3" id="KW-1185">Reference proteome</keyword>
<protein>
    <submittedName>
        <fullName evidence="2">Glutathione S-transferase family protein</fullName>
    </submittedName>
</protein>
<dbReference type="EMBL" id="JARQTX010000006">
    <property type="protein sequence ID" value="MDG2946133.1"/>
    <property type="molecule type" value="Genomic_DNA"/>
</dbReference>
<dbReference type="Pfam" id="PF17172">
    <property type="entry name" value="GST_N_4"/>
    <property type="match status" value="1"/>
</dbReference>
<proteinExistence type="predicted"/>
<dbReference type="Proteomes" id="UP001216057">
    <property type="component" value="Unassembled WGS sequence"/>
</dbReference>
<dbReference type="SFLD" id="SFLDG01200">
    <property type="entry name" value="SUF1.1"/>
    <property type="match status" value="1"/>
</dbReference>
<reference evidence="2 3" key="1">
    <citation type="submission" date="2023-03" db="EMBL/GenBank/DDBJ databases">
        <title>Classification of Bisgaard taxon 6 and taxon 10 as Exercitatus varius gen. nov., spec. nov.</title>
        <authorList>
            <person name="Christensen H."/>
        </authorList>
    </citation>
    <scope>NUCLEOTIDE SEQUENCE [LARGE SCALE GENOMIC DNA]</scope>
    <source>
        <strain evidence="2 3">23350_01</strain>
    </source>
</reference>